<dbReference type="PANTHER" id="PTHR43075">
    <property type="entry name" value="FORMATE LYASE ACTIVATING ENZYME, PUTATIVE (AFU_ORTHOLOGUE AFUA_2G15630)-RELATED"/>
    <property type="match status" value="1"/>
</dbReference>
<dbReference type="AlphaFoldDB" id="A0A7T1ANH4"/>
<evidence type="ECO:0000313" key="2">
    <source>
        <dbReference type="Proteomes" id="UP000594463"/>
    </source>
</evidence>
<dbReference type="Proteomes" id="UP000594463">
    <property type="component" value="Chromosome"/>
</dbReference>
<dbReference type="RefSeq" id="WP_218111649.1">
    <property type="nucleotide sequence ID" value="NZ_CP065383.1"/>
</dbReference>
<evidence type="ECO:0000313" key="1">
    <source>
        <dbReference type="EMBL" id="QPM69169.1"/>
    </source>
</evidence>
<dbReference type="KEGG" id="alam:RT761_02397"/>
<name>A0A7T1ANH4_ATRLM</name>
<gene>
    <name evidence="1" type="ORF">RT761_02397</name>
</gene>
<keyword evidence="2" id="KW-1185">Reference proteome</keyword>
<accession>A0A7T1ANH4</accession>
<proteinExistence type="predicted"/>
<protein>
    <submittedName>
        <fullName evidence="1">Uncharacterized protein</fullName>
    </submittedName>
</protein>
<sequence>MRSWQSLESSFRNGLNIPIVYNCGGYESTAILKKLDGVIDIYLPDAKYADENTALQLSRIHGYPEAMKAGLEEMYR</sequence>
<organism evidence="1 2">
    <name type="scientific">Atribacter laminatus</name>
    <dbReference type="NCBI Taxonomy" id="2847778"/>
    <lineage>
        <taxon>Bacteria</taxon>
        <taxon>Pseudomonadati</taxon>
        <taxon>Atribacterota</taxon>
        <taxon>Atribacteria</taxon>
        <taxon>Atribacterales</taxon>
        <taxon>Atribacteraceae</taxon>
        <taxon>Atribacter</taxon>
    </lineage>
</organism>
<dbReference type="InterPro" id="IPR040085">
    <property type="entry name" value="MJ0674-like"/>
</dbReference>
<dbReference type="EMBL" id="CP065383">
    <property type="protein sequence ID" value="QPM69169.1"/>
    <property type="molecule type" value="Genomic_DNA"/>
</dbReference>
<dbReference type="PANTHER" id="PTHR43075:SF1">
    <property type="entry name" value="FORMATE LYASE ACTIVATING ENZYME, PUTATIVE (AFU_ORTHOLOGUE AFUA_2G15630)-RELATED"/>
    <property type="match status" value="1"/>
</dbReference>
<reference evidence="1 2" key="1">
    <citation type="journal article" date="2021" name="Nat. Commun.">
        <title>Isolation of a member of the candidate phylum Atribacteria reveals a unique cell membrane structure.</title>
        <authorList>
            <person name="Taiki K."/>
            <person name="Nobu M.K."/>
            <person name="Kusada H."/>
            <person name="Meng X.-Y."/>
            <person name="Hosoki N."/>
            <person name="Uematsu K."/>
            <person name="Yoshioka H."/>
            <person name="Kamagata Y."/>
            <person name="Tamaki H."/>
        </authorList>
    </citation>
    <scope>NUCLEOTIDE SEQUENCE [LARGE SCALE GENOMIC DNA]</scope>
    <source>
        <strain evidence="1 2">RT761</strain>
    </source>
</reference>